<evidence type="ECO:0000256" key="2">
    <source>
        <dbReference type="ARBA" id="ARBA00023016"/>
    </source>
</evidence>
<protein>
    <recommendedName>
        <fullName evidence="1">D-lactate dehydratase</fullName>
        <ecNumber evidence="1">4.2.1.130</ecNumber>
    </recommendedName>
</protein>
<name>A0A8H8RRW5_9HELO</name>
<dbReference type="SUPFAM" id="SSF52317">
    <property type="entry name" value="Class I glutamine amidotransferase-like"/>
    <property type="match status" value="1"/>
</dbReference>
<dbReference type="AlphaFoldDB" id="A0A8H8RRW5"/>
<reference evidence="7 8" key="1">
    <citation type="submission" date="2018-05" db="EMBL/GenBank/DDBJ databases">
        <title>Genome sequencing and assembly of the regulated plant pathogen Lachnellula willkommii and related sister species for the development of diagnostic species identification markers.</title>
        <authorList>
            <person name="Giroux E."/>
            <person name="Bilodeau G."/>
        </authorList>
    </citation>
    <scope>NUCLEOTIDE SEQUENCE [LARGE SCALE GENOMIC DNA]</scope>
    <source>
        <strain evidence="7 8">CBS 197.66</strain>
    </source>
</reference>
<dbReference type="InterPro" id="IPR050325">
    <property type="entry name" value="Prot/Nucl_acid_deglycase"/>
</dbReference>
<gene>
    <name evidence="7" type="ORF">LSUB1_G003066</name>
</gene>
<dbReference type="GO" id="GO:0019172">
    <property type="term" value="F:glyoxalase III activity"/>
    <property type="evidence" value="ECO:0007669"/>
    <property type="project" value="UniProtKB-EC"/>
</dbReference>
<evidence type="ECO:0000256" key="5">
    <source>
        <dbReference type="ARBA" id="ARBA00048082"/>
    </source>
</evidence>
<dbReference type="Proteomes" id="UP000462212">
    <property type="component" value="Unassembled WGS sequence"/>
</dbReference>
<organism evidence="7 8">
    <name type="scientific">Lachnellula subtilissima</name>
    <dbReference type="NCBI Taxonomy" id="602034"/>
    <lineage>
        <taxon>Eukaryota</taxon>
        <taxon>Fungi</taxon>
        <taxon>Dikarya</taxon>
        <taxon>Ascomycota</taxon>
        <taxon>Pezizomycotina</taxon>
        <taxon>Leotiomycetes</taxon>
        <taxon>Helotiales</taxon>
        <taxon>Lachnaceae</taxon>
        <taxon>Lachnellula</taxon>
    </lineage>
</organism>
<dbReference type="EMBL" id="QGMJ01000219">
    <property type="protein sequence ID" value="TVY39621.1"/>
    <property type="molecule type" value="Genomic_DNA"/>
</dbReference>
<sequence>MGKPKVLTVLSSHAAGWYLPEFAHPYEVLAPETELVIVSPKGGPTIVDPISIQLFKDDAYSVEFLNTKQKTWTETEKLDKYVGRAKEFAAILYVGGFGPMWDIADDATSIKLIREFYDAGLIVATVCHGSIALAHVKLDDGSYLIDGEKVTGFSNEEVASFNSNFEEIPVPYHLEDALKKSSGGNYEKAGAPWEPKVIVSSTKKLITGENPASAKPLAVELLKMIKAST</sequence>
<keyword evidence="2" id="KW-0346">Stress response</keyword>
<evidence type="ECO:0000259" key="6">
    <source>
        <dbReference type="Pfam" id="PF01965"/>
    </source>
</evidence>
<comment type="catalytic activity">
    <reaction evidence="5">
        <text>methylglyoxal + H2O = (R)-lactate + H(+)</text>
        <dbReference type="Rhea" id="RHEA:27754"/>
        <dbReference type="ChEBI" id="CHEBI:15377"/>
        <dbReference type="ChEBI" id="CHEBI:15378"/>
        <dbReference type="ChEBI" id="CHEBI:16004"/>
        <dbReference type="ChEBI" id="CHEBI:17158"/>
        <dbReference type="EC" id="4.2.1.130"/>
    </reaction>
</comment>
<evidence type="ECO:0000256" key="1">
    <source>
        <dbReference type="ARBA" id="ARBA00013134"/>
    </source>
</evidence>
<evidence type="ECO:0000313" key="8">
    <source>
        <dbReference type="Proteomes" id="UP000462212"/>
    </source>
</evidence>
<dbReference type="CDD" id="cd03141">
    <property type="entry name" value="GATase1_Hsp31_like"/>
    <property type="match status" value="1"/>
</dbReference>
<dbReference type="Gene3D" id="3.40.50.880">
    <property type="match status" value="1"/>
</dbReference>
<dbReference type="PANTHER" id="PTHR48094:SF11">
    <property type="entry name" value="GLUTATHIONE-INDEPENDENT GLYOXALASE HSP31-RELATED"/>
    <property type="match status" value="1"/>
</dbReference>
<evidence type="ECO:0000313" key="7">
    <source>
        <dbReference type="EMBL" id="TVY39621.1"/>
    </source>
</evidence>
<dbReference type="PANTHER" id="PTHR48094">
    <property type="entry name" value="PROTEIN/NUCLEIC ACID DEGLYCASE DJ-1-RELATED"/>
    <property type="match status" value="1"/>
</dbReference>
<dbReference type="InterPro" id="IPR029062">
    <property type="entry name" value="Class_I_gatase-like"/>
</dbReference>
<keyword evidence="3" id="KW-0456">Lyase</keyword>
<dbReference type="GO" id="GO:0005737">
    <property type="term" value="C:cytoplasm"/>
    <property type="evidence" value="ECO:0007669"/>
    <property type="project" value="TreeGrafter"/>
</dbReference>
<feature type="domain" description="DJ-1/PfpI" evidence="6">
    <location>
        <begin position="84"/>
        <end position="223"/>
    </location>
</feature>
<dbReference type="GO" id="GO:0019243">
    <property type="term" value="P:methylglyoxal catabolic process to D-lactate via S-lactoyl-glutathione"/>
    <property type="evidence" value="ECO:0007669"/>
    <property type="project" value="TreeGrafter"/>
</dbReference>
<accession>A0A8H8RRW5</accession>
<dbReference type="InterPro" id="IPR002818">
    <property type="entry name" value="DJ-1/PfpI"/>
</dbReference>
<comment type="caution">
    <text evidence="7">The sequence shown here is derived from an EMBL/GenBank/DDBJ whole genome shotgun (WGS) entry which is preliminary data.</text>
</comment>
<evidence type="ECO:0000256" key="3">
    <source>
        <dbReference type="ARBA" id="ARBA00023239"/>
    </source>
</evidence>
<proteinExistence type="inferred from homology"/>
<dbReference type="OrthoDB" id="543156at2759"/>
<keyword evidence="8" id="KW-1185">Reference proteome</keyword>
<dbReference type="Pfam" id="PF01965">
    <property type="entry name" value="DJ-1_PfpI"/>
    <property type="match status" value="1"/>
</dbReference>
<evidence type="ECO:0000256" key="4">
    <source>
        <dbReference type="ARBA" id="ARBA00038493"/>
    </source>
</evidence>
<comment type="similarity">
    <text evidence="4">Belongs to the peptidase C56 family. HSP31-like subfamily.</text>
</comment>
<dbReference type="EC" id="4.2.1.130" evidence="1"/>